<feature type="domain" description="Lipoyl-binding" evidence="3">
    <location>
        <begin position="55"/>
        <end position="135"/>
    </location>
</feature>
<dbReference type="AlphaFoldDB" id="A0A430B0V8"/>
<dbReference type="Pfam" id="PF00364">
    <property type="entry name" value="Biotin_lipoyl"/>
    <property type="match status" value="1"/>
</dbReference>
<dbReference type="PANTHER" id="PTHR45266:SF3">
    <property type="entry name" value="OXALOACETATE DECARBOXYLASE ALPHA CHAIN"/>
    <property type="match status" value="1"/>
</dbReference>
<dbReference type="NCBIfam" id="NF005117">
    <property type="entry name" value="PRK06549.1"/>
    <property type="match status" value="1"/>
</dbReference>
<dbReference type="InterPro" id="IPR000089">
    <property type="entry name" value="Biotin_lipoyl"/>
</dbReference>
<dbReference type="InterPro" id="IPR001882">
    <property type="entry name" value="Biotin_BS"/>
</dbReference>
<evidence type="ECO:0000313" key="5">
    <source>
        <dbReference type="Proteomes" id="UP000286773"/>
    </source>
</evidence>
<dbReference type="SUPFAM" id="SSF51230">
    <property type="entry name" value="Single hybrid motif"/>
    <property type="match status" value="1"/>
</dbReference>
<protein>
    <recommendedName>
        <fullName evidence="3">Lipoyl-binding domain-containing protein</fullName>
    </recommendedName>
</protein>
<dbReference type="InterPro" id="IPR050709">
    <property type="entry name" value="Biotin_Carboxyl_Carrier/Decarb"/>
</dbReference>
<evidence type="ECO:0000256" key="1">
    <source>
        <dbReference type="ARBA" id="ARBA00023267"/>
    </source>
</evidence>
<dbReference type="FunFam" id="2.40.50.100:FF:000003">
    <property type="entry name" value="Acetyl-CoA carboxylase biotin carboxyl carrier protein"/>
    <property type="match status" value="1"/>
</dbReference>
<dbReference type="CDD" id="cd06850">
    <property type="entry name" value="biotinyl_domain"/>
    <property type="match status" value="1"/>
</dbReference>
<keyword evidence="5" id="KW-1185">Reference proteome</keyword>
<name>A0A430B0V8_9ENTE</name>
<feature type="compositionally biased region" description="Low complexity" evidence="2">
    <location>
        <begin position="49"/>
        <end position="60"/>
    </location>
</feature>
<reference evidence="4 5" key="1">
    <citation type="submission" date="2017-05" db="EMBL/GenBank/DDBJ databases">
        <title>Vagococcus spp. assemblies.</title>
        <authorList>
            <person name="Gulvik C.A."/>
        </authorList>
    </citation>
    <scope>NUCLEOTIDE SEQUENCE [LARGE SCALE GENOMIC DNA]</scope>
    <source>
        <strain evidence="4 5">LMG 24798</strain>
    </source>
</reference>
<evidence type="ECO:0000259" key="3">
    <source>
        <dbReference type="PROSITE" id="PS50968"/>
    </source>
</evidence>
<comment type="caution">
    <text evidence="4">The sequence shown here is derived from an EMBL/GenBank/DDBJ whole genome shotgun (WGS) entry which is preliminary data.</text>
</comment>
<dbReference type="RefSeq" id="WP_126812425.1">
    <property type="nucleotide sequence ID" value="NZ_NGKC01000002.1"/>
</dbReference>
<feature type="compositionally biased region" description="Polar residues" evidence="2">
    <location>
        <begin position="25"/>
        <end position="36"/>
    </location>
</feature>
<proteinExistence type="predicted"/>
<dbReference type="Gene3D" id="2.40.50.100">
    <property type="match status" value="1"/>
</dbReference>
<evidence type="ECO:0000256" key="2">
    <source>
        <dbReference type="SAM" id="MobiDB-lite"/>
    </source>
</evidence>
<organism evidence="4 5">
    <name type="scientific">Vagococcus acidifermentans</name>
    <dbReference type="NCBI Taxonomy" id="564710"/>
    <lineage>
        <taxon>Bacteria</taxon>
        <taxon>Bacillati</taxon>
        <taxon>Bacillota</taxon>
        <taxon>Bacilli</taxon>
        <taxon>Lactobacillales</taxon>
        <taxon>Enterococcaceae</taxon>
        <taxon>Vagococcus</taxon>
    </lineage>
</organism>
<dbReference type="PANTHER" id="PTHR45266">
    <property type="entry name" value="OXALOACETATE DECARBOXYLASE ALPHA CHAIN"/>
    <property type="match status" value="1"/>
</dbReference>
<sequence>MLRKFKISVDGKEYLVEMEELTASSQPVAQATAVQPPSQPLPDIKEEPAAVPQEPVQAAASRMEPEHVMASPMPGTILKLFVAIGDTVKVNQPLMILEAMKMENEIVAPQDGKITDIFVNLGQTVDAGTKLIGIG</sequence>
<dbReference type="InterPro" id="IPR011053">
    <property type="entry name" value="Single_hybrid_motif"/>
</dbReference>
<dbReference type="OrthoDB" id="9812676at2"/>
<dbReference type="Proteomes" id="UP000286773">
    <property type="component" value="Unassembled WGS sequence"/>
</dbReference>
<dbReference type="EMBL" id="NGKC01000002">
    <property type="protein sequence ID" value="RSU13955.1"/>
    <property type="molecule type" value="Genomic_DNA"/>
</dbReference>
<evidence type="ECO:0000313" key="4">
    <source>
        <dbReference type="EMBL" id="RSU13955.1"/>
    </source>
</evidence>
<dbReference type="PROSITE" id="PS50968">
    <property type="entry name" value="BIOTINYL_LIPOYL"/>
    <property type="match status" value="1"/>
</dbReference>
<feature type="region of interest" description="Disordered" evidence="2">
    <location>
        <begin position="25"/>
        <end position="66"/>
    </location>
</feature>
<gene>
    <name evidence="4" type="ORF">CBF27_03375</name>
</gene>
<accession>A0A430B0V8</accession>
<dbReference type="PROSITE" id="PS00188">
    <property type="entry name" value="BIOTIN"/>
    <property type="match status" value="1"/>
</dbReference>
<keyword evidence="1" id="KW-0092">Biotin</keyword>